<comment type="subcellular location">
    <subcellularLocation>
        <location evidence="1 7">Cell membrane</location>
        <topology evidence="1 7">Multi-pass membrane protein</topology>
    </subcellularLocation>
</comment>
<evidence type="ECO:0000256" key="1">
    <source>
        <dbReference type="ARBA" id="ARBA00004651"/>
    </source>
</evidence>
<dbReference type="OrthoDB" id="10050321at2759"/>
<keyword evidence="8" id="KW-1185">Reference proteome</keyword>
<evidence type="ECO:0000256" key="5">
    <source>
        <dbReference type="ARBA" id="ARBA00022989"/>
    </source>
</evidence>
<dbReference type="GO" id="GO:0002028">
    <property type="term" value="P:regulation of sodium ion transport"/>
    <property type="evidence" value="ECO:0007669"/>
    <property type="project" value="UniProtKB-UniRule"/>
</dbReference>
<feature type="transmembrane region" description="Helical" evidence="7">
    <location>
        <begin position="30"/>
        <end position="49"/>
    </location>
</feature>
<evidence type="ECO:0000313" key="9">
    <source>
        <dbReference type="WBParaSite" id="HCON_00060370-00001"/>
    </source>
</evidence>
<dbReference type="InterPro" id="IPR008516">
    <property type="entry name" value="Na/K-Atpase_Interacting"/>
</dbReference>
<dbReference type="WBParaSite" id="HCON_00060370-00001">
    <property type="protein sequence ID" value="HCON_00060370-00001"/>
    <property type="gene ID" value="HCON_00060370"/>
</dbReference>
<protein>
    <recommendedName>
        <fullName evidence="7">Sodium/potassium-transporting ATPase subunit beta-1-interacting protein</fullName>
        <shortName evidence="7">Na(+)/K(+)-transporting ATPase subunit beta-1-interacting protein</shortName>
    </recommendedName>
</protein>
<reference evidence="9" key="1">
    <citation type="submission" date="2020-12" db="UniProtKB">
        <authorList>
            <consortium name="WormBaseParasite"/>
        </authorList>
    </citation>
    <scope>IDENTIFICATION</scope>
    <source>
        <strain evidence="9">MHco3</strain>
    </source>
</reference>
<sequence length="503" mass="56787">MSASIWLTVTLTIWLLITIVRQVFDLIGKLWIPVGFNLLQILCCITGLFGVCQRRVFLLIALTISTVISICQNVLIFLWYIGVFGDISRPVLSAGLPYSYSFFLKHTPSCGARFDLQRSKWVQLPCIVPYNQIEAGQALLHVILAGITLILSIVVVLERKRDKSRLKPPQSVQYAQIKRNQLPPPLTISELGSGYVNSSSDDMTATTVTLPEQRAVPPFSYERHNRNKRARIRPNSMPQPYIDQYSCMTASDRENFSMKLPARRSTSNVNGRFRKSSDPPSRVMVHEDLKVDDVPNEQEFGRPPGTLTSLISFDPKSRTLLRVREHRESDEDDAEGYSRIGKECPVDSGLYERISVKPRERPTVFPALQKPDISRLQNLSHSHDSIPTTIAPVLVTENPDPNLSDPNFTQSPYRRPLPSTSPQQMDHHISPDMRAIESPGIRFMHDEDYHPRAGTSGLRSNFHDESNDGHTVIGHYHSIREYRLTNRSPSPTMPVITGTGLLV</sequence>
<dbReference type="AlphaFoldDB" id="A0A7I4Y5Z7"/>
<keyword evidence="3 7" id="KW-1003">Cell membrane</keyword>
<accession>A0A7I4Y5Z7</accession>
<evidence type="ECO:0000256" key="7">
    <source>
        <dbReference type="RuleBase" id="RU368041"/>
    </source>
</evidence>
<keyword evidence="4 7" id="KW-0812">Transmembrane</keyword>
<feature type="transmembrane region" description="Helical" evidence="7">
    <location>
        <begin position="5"/>
        <end position="24"/>
    </location>
</feature>
<proteinExistence type="inferred from homology"/>
<evidence type="ECO:0000256" key="3">
    <source>
        <dbReference type="ARBA" id="ARBA00022475"/>
    </source>
</evidence>
<dbReference type="Proteomes" id="UP000025227">
    <property type="component" value="Unplaced"/>
</dbReference>
<dbReference type="PANTHER" id="PTHR13084">
    <property type="entry name" value="T-CELL LYMPHOMA BREAKPOINT-ASSOCIATED TARGET 1-RELATED"/>
    <property type="match status" value="1"/>
</dbReference>
<dbReference type="OMA" id="VISHYHA"/>
<evidence type="ECO:0000256" key="6">
    <source>
        <dbReference type="ARBA" id="ARBA00023136"/>
    </source>
</evidence>
<comment type="similarity">
    <text evidence="2 7">Belongs to the NKAIN family.</text>
</comment>
<feature type="transmembrane region" description="Helical" evidence="7">
    <location>
        <begin position="56"/>
        <end position="81"/>
    </location>
</feature>
<evidence type="ECO:0000256" key="2">
    <source>
        <dbReference type="ARBA" id="ARBA00006364"/>
    </source>
</evidence>
<name>A0A7I4Y5Z7_HAECO</name>
<keyword evidence="6 7" id="KW-0472">Membrane</keyword>
<keyword evidence="5 7" id="KW-1133">Transmembrane helix</keyword>
<organism evidence="8 9">
    <name type="scientific">Haemonchus contortus</name>
    <name type="common">Barber pole worm</name>
    <dbReference type="NCBI Taxonomy" id="6289"/>
    <lineage>
        <taxon>Eukaryota</taxon>
        <taxon>Metazoa</taxon>
        <taxon>Ecdysozoa</taxon>
        <taxon>Nematoda</taxon>
        <taxon>Chromadorea</taxon>
        <taxon>Rhabditida</taxon>
        <taxon>Rhabditina</taxon>
        <taxon>Rhabditomorpha</taxon>
        <taxon>Strongyloidea</taxon>
        <taxon>Trichostrongylidae</taxon>
        <taxon>Haemonchus</taxon>
    </lineage>
</organism>
<dbReference type="Pfam" id="PF05640">
    <property type="entry name" value="NKAIN"/>
    <property type="match status" value="1"/>
</dbReference>
<feature type="transmembrane region" description="Helical" evidence="7">
    <location>
        <begin position="138"/>
        <end position="157"/>
    </location>
</feature>
<dbReference type="GO" id="GO:0005886">
    <property type="term" value="C:plasma membrane"/>
    <property type="evidence" value="ECO:0007669"/>
    <property type="project" value="UniProtKB-SubCell"/>
</dbReference>
<evidence type="ECO:0000313" key="8">
    <source>
        <dbReference type="Proteomes" id="UP000025227"/>
    </source>
</evidence>
<dbReference type="PANTHER" id="PTHR13084:SF6">
    <property type="entry name" value="SODIUM_POTASSIUM-TRANSPORTING ATPASE SUBUNIT BETA-1-INTERACTING PROTEIN"/>
    <property type="match status" value="1"/>
</dbReference>
<evidence type="ECO:0000256" key="4">
    <source>
        <dbReference type="ARBA" id="ARBA00022692"/>
    </source>
</evidence>